<organism evidence="1 2">
    <name type="scientific">Arabidopsis thaliana x Arabidopsis arenosa</name>
    <dbReference type="NCBI Taxonomy" id="1240361"/>
    <lineage>
        <taxon>Eukaryota</taxon>
        <taxon>Viridiplantae</taxon>
        <taxon>Streptophyta</taxon>
        <taxon>Embryophyta</taxon>
        <taxon>Tracheophyta</taxon>
        <taxon>Spermatophyta</taxon>
        <taxon>Magnoliopsida</taxon>
        <taxon>eudicotyledons</taxon>
        <taxon>Gunneridae</taxon>
        <taxon>Pentapetalae</taxon>
        <taxon>rosids</taxon>
        <taxon>malvids</taxon>
        <taxon>Brassicales</taxon>
        <taxon>Brassicaceae</taxon>
        <taxon>Camelineae</taxon>
        <taxon>Arabidopsis</taxon>
    </lineage>
</organism>
<name>A0A8T2EYK5_9BRAS</name>
<dbReference type="Proteomes" id="UP000694240">
    <property type="component" value="Chromosome 3"/>
</dbReference>
<dbReference type="PANTHER" id="PTHR38365:SF1">
    <property type="entry name" value="C2 DOMAIN-CONTAINING PROTEIN"/>
    <property type="match status" value="1"/>
</dbReference>
<reference evidence="1 2" key="1">
    <citation type="submission" date="2020-12" db="EMBL/GenBank/DDBJ databases">
        <title>Concerted genomic and epigenomic changes stabilize Arabidopsis allopolyploids.</title>
        <authorList>
            <person name="Chen Z."/>
        </authorList>
    </citation>
    <scope>NUCLEOTIDE SEQUENCE [LARGE SCALE GENOMIC DNA]</scope>
    <source>
        <strain evidence="1">Allo738</strain>
        <tissue evidence="1">Leaf</tissue>
    </source>
</reference>
<dbReference type="EMBL" id="JAEFBK010000003">
    <property type="protein sequence ID" value="KAG7626653.1"/>
    <property type="molecule type" value="Genomic_DNA"/>
</dbReference>
<evidence type="ECO:0008006" key="3">
    <source>
        <dbReference type="Google" id="ProtNLM"/>
    </source>
</evidence>
<gene>
    <name evidence="1" type="ORF">ISN45_At03g027900</name>
</gene>
<sequence length="167" mass="19115">MMKNLGQAAAKKRRLMISKGKRKINEDETTDLIVRVGAFASDDKTLLKRYEGFKKYVVVLYTDPEERDQTQVIKVYYGDKLKFNKEVMIRLDSHASYLYVELLGLSSRKDPGTSHGVVVMGRAKMGLPNSHEKIYRKASLVLLNSDRCLEEKGSLHISMKLERTEES</sequence>
<comment type="caution">
    <text evidence="1">The sequence shown here is derived from an EMBL/GenBank/DDBJ whole genome shotgun (WGS) entry which is preliminary data.</text>
</comment>
<accession>A0A8T2EYK5</accession>
<evidence type="ECO:0000313" key="1">
    <source>
        <dbReference type="EMBL" id="KAG7626653.1"/>
    </source>
</evidence>
<keyword evidence="2" id="KW-1185">Reference proteome</keyword>
<protein>
    <recommendedName>
        <fullName evidence="3">C2 domain-containing protein</fullName>
    </recommendedName>
</protein>
<evidence type="ECO:0000313" key="2">
    <source>
        <dbReference type="Proteomes" id="UP000694240"/>
    </source>
</evidence>
<dbReference type="AlphaFoldDB" id="A0A8T2EYK5"/>
<proteinExistence type="predicted"/>
<dbReference type="PANTHER" id="PTHR38365">
    <property type="entry name" value="C2 DOMAIN-CONTAINING PROTEIN-RELATED"/>
    <property type="match status" value="1"/>
</dbReference>